<dbReference type="SUPFAM" id="SSF55331">
    <property type="entry name" value="Tautomerase/MIF"/>
    <property type="match status" value="1"/>
</dbReference>
<dbReference type="InterPro" id="IPR028116">
    <property type="entry name" value="Cis-CaaD-like"/>
</dbReference>
<dbReference type="InterPro" id="IPR014347">
    <property type="entry name" value="Tautomerase/MIF_sf"/>
</dbReference>
<name>A0A2S2C0Q9_9NOCA</name>
<feature type="domain" description="Tautomerase cis-CaaD-like" evidence="1">
    <location>
        <begin position="1"/>
        <end position="137"/>
    </location>
</feature>
<keyword evidence="3" id="KW-1185">Reference proteome</keyword>
<reference evidence="2 3" key="1">
    <citation type="submission" date="2017-05" db="EMBL/GenBank/DDBJ databases">
        <title>Isolation of Rhodococcus sp. S2-17 biodegrading of BP-3.</title>
        <authorList>
            <person name="Lee Y."/>
            <person name="Kim K.H."/>
            <person name="Chun B.H."/>
            <person name="Jung H.S."/>
            <person name="Jeon C.O."/>
        </authorList>
    </citation>
    <scope>NUCLEOTIDE SEQUENCE [LARGE SCALE GENOMIC DNA]</scope>
    <source>
        <strain evidence="2 3">S2-17</strain>
    </source>
</reference>
<dbReference type="Pfam" id="PF14832">
    <property type="entry name" value="Tautomerase_3"/>
    <property type="match status" value="1"/>
</dbReference>
<dbReference type="Proteomes" id="UP000245711">
    <property type="component" value="Chromosome"/>
</dbReference>
<gene>
    <name evidence="2" type="ORF">CBI38_25765</name>
</gene>
<sequence>MPYWEIFTPENAFTPEDKEQLSEAITSIYVDYVNLPPFYVVVLFKDMPKETMYVGGKANNNFVRIRLDHIARQMETAEVRALMMTVAEEKLAPFIKERGYDWEIHIDETPMDLWRTQGLVPPPPESDMEKLWAKENRPIPYDVAAS</sequence>
<organism evidence="2 3">
    <name type="scientific">Rhodococcus oxybenzonivorans</name>
    <dbReference type="NCBI Taxonomy" id="1990687"/>
    <lineage>
        <taxon>Bacteria</taxon>
        <taxon>Bacillati</taxon>
        <taxon>Actinomycetota</taxon>
        <taxon>Actinomycetes</taxon>
        <taxon>Mycobacteriales</taxon>
        <taxon>Nocardiaceae</taxon>
        <taxon>Rhodococcus</taxon>
    </lineage>
</organism>
<evidence type="ECO:0000313" key="3">
    <source>
        <dbReference type="Proteomes" id="UP000245711"/>
    </source>
</evidence>
<dbReference type="OrthoDB" id="7595039at2"/>
<dbReference type="KEGG" id="roz:CBI38_25765"/>
<dbReference type="EMBL" id="CP021354">
    <property type="protein sequence ID" value="AWK74450.1"/>
    <property type="molecule type" value="Genomic_DNA"/>
</dbReference>
<dbReference type="Gene3D" id="3.30.429.10">
    <property type="entry name" value="Macrophage Migration Inhibitory Factor"/>
    <property type="match status" value="1"/>
</dbReference>
<evidence type="ECO:0000313" key="2">
    <source>
        <dbReference type="EMBL" id="AWK74450.1"/>
    </source>
</evidence>
<protein>
    <submittedName>
        <fullName evidence="2">4-oxalocrotonate tautomerase</fullName>
    </submittedName>
</protein>
<dbReference type="RefSeq" id="WP_109333389.1">
    <property type="nucleotide sequence ID" value="NZ_CP021354.1"/>
</dbReference>
<evidence type="ECO:0000259" key="1">
    <source>
        <dbReference type="Pfam" id="PF14832"/>
    </source>
</evidence>
<proteinExistence type="predicted"/>
<dbReference type="AlphaFoldDB" id="A0A2S2C0Q9"/>
<accession>A0A2S2C0Q9</accession>